<dbReference type="SUPFAM" id="SSF56601">
    <property type="entry name" value="beta-lactamase/transpeptidase-like"/>
    <property type="match status" value="1"/>
</dbReference>
<evidence type="ECO:0000313" key="4">
    <source>
        <dbReference type="Proteomes" id="UP000318478"/>
    </source>
</evidence>
<organism evidence="3 4">
    <name type="scientific">Posidoniimonas polymericola</name>
    <dbReference type="NCBI Taxonomy" id="2528002"/>
    <lineage>
        <taxon>Bacteria</taxon>
        <taxon>Pseudomonadati</taxon>
        <taxon>Planctomycetota</taxon>
        <taxon>Planctomycetia</taxon>
        <taxon>Pirellulales</taxon>
        <taxon>Lacipirellulaceae</taxon>
        <taxon>Posidoniimonas</taxon>
    </lineage>
</organism>
<keyword evidence="1" id="KW-0732">Signal</keyword>
<feature type="chain" id="PRO_5022684118" evidence="1">
    <location>
        <begin position="19"/>
        <end position="369"/>
    </location>
</feature>
<keyword evidence="4" id="KW-1185">Reference proteome</keyword>
<feature type="domain" description="Beta-lactamase-related" evidence="2">
    <location>
        <begin position="38"/>
        <end position="324"/>
    </location>
</feature>
<dbReference type="Pfam" id="PF00144">
    <property type="entry name" value="Beta-lactamase"/>
    <property type="match status" value="1"/>
</dbReference>
<dbReference type="PANTHER" id="PTHR43283:SF3">
    <property type="entry name" value="BETA-LACTAMASE FAMILY PROTEIN (AFU_ORTHOLOGUE AFUA_5G07500)"/>
    <property type="match status" value="1"/>
</dbReference>
<sequence precursor="true">MRVMVVLLLVLSSHEAVAQDFNRLTTLANATLAGIGVDEAVPGFEIQLMQDGQVLYHRAFGSWTLGQPAKVDSSTKTLSGALVMSLVDSGESGFSLDSRLADFLPSFDKPGYRDITVRQAFSHSSGLPAEDVGGAVLLAPNITLNQAANVIAQMPLEHGPPGSTFGYGGLSMQATGAAMEVAAGMPYIDLFDERIATPMQLAETRFYIASDANPRVAGGIESTAADFGRVMDMLLNDGVDRTTGQRILSVASAREMLTRQTSDAQPIAASPVENNRYGIGVWLDQLDRFGPPANAMAGGARGFHSWIDASEGLVFTFSTDTTRFANLHDMASRMHAAVLADLVPEPGAAVLLTLGFLSILQRWRFQSAV</sequence>
<dbReference type="EC" id="3.4.-.-" evidence="3"/>
<dbReference type="AlphaFoldDB" id="A0A5C5YSH8"/>
<proteinExistence type="predicted"/>
<dbReference type="RefSeq" id="WP_146585830.1">
    <property type="nucleotide sequence ID" value="NZ_SJPO01000003.1"/>
</dbReference>
<name>A0A5C5YSH8_9BACT</name>
<dbReference type="OrthoDB" id="236788at2"/>
<dbReference type="InterPro" id="IPR050789">
    <property type="entry name" value="Diverse_Enzym_Activities"/>
</dbReference>
<dbReference type="GO" id="GO:0004180">
    <property type="term" value="F:carboxypeptidase activity"/>
    <property type="evidence" value="ECO:0007669"/>
    <property type="project" value="UniProtKB-KW"/>
</dbReference>
<keyword evidence="3" id="KW-0378">Hydrolase</keyword>
<dbReference type="PANTHER" id="PTHR43283">
    <property type="entry name" value="BETA-LACTAMASE-RELATED"/>
    <property type="match status" value="1"/>
</dbReference>
<protein>
    <submittedName>
        <fullName evidence="3">D-alanyl-D-alanine-carboxypeptidase/endopeptidase AmpH</fullName>
        <ecNumber evidence="3">3.4.-.-</ecNumber>
    </submittedName>
</protein>
<dbReference type="Gene3D" id="3.40.710.10">
    <property type="entry name" value="DD-peptidase/beta-lactamase superfamily"/>
    <property type="match status" value="1"/>
</dbReference>
<keyword evidence="3" id="KW-0121">Carboxypeptidase</keyword>
<gene>
    <name evidence="3" type="primary">ampH_1</name>
    <name evidence="3" type="ORF">Pla123a_17080</name>
</gene>
<accession>A0A5C5YSH8</accession>
<dbReference type="InterPro" id="IPR001466">
    <property type="entry name" value="Beta-lactam-related"/>
</dbReference>
<dbReference type="Proteomes" id="UP000318478">
    <property type="component" value="Unassembled WGS sequence"/>
</dbReference>
<feature type="signal peptide" evidence="1">
    <location>
        <begin position="1"/>
        <end position="18"/>
    </location>
</feature>
<reference evidence="3 4" key="1">
    <citation type="submission" date="2019-02" db="EMBL/GenBank/DDBJ databases">
        <title>Deep-cultivation of Planctomycetes and their phenomic and genomic characterization uncovers novel biology.</title>
        <authorList>
            <person name="Wiegand S."/>
            <person name="Jogler M."/>
            <person name="Boedeker C."/>
            <person name="Pinto D."/>
            <person name="Vollmers J."/>
            <person name="Rivas-Marin E."/>
            <person name="Kohn T."/>
            <person name="Peeters S.H."/>
            <person name="Heuer A."/>
            <person name="Rast P."/>
            <person name="Oberbeckmann S."/>
            <person name="Bunk B."/>
            <person name="Jeske O."/>
            <person name="Meyerdierks A."/>
            <person name="Storesund J.E."/>
            <person name="Kallscheuer N."/>
            <person name="Luecker S."/>
            <person name="Lage O.M."/>
            <person name="Pohl T."/>
            <person name="Merkel B.J."/>
            <person name="Hornburger P."/>
            <person name="Mueller R.-W."/>
            <person name="Bruemmer F."/>
            <person name="Labrenz M."/>
            <person name="Spormann A.M."/>
            <person name="Op Den Camp H."/>
            <person name="Overmann J."/>
            <person name="Amann R."/>
            <person name="Jetten M.S.M."/>
            <person name="Mascher T."/>
            <person name="Medema M.H."/>
            <person name="Devos D.P."/>
            <person name="Kaster A.-K."/>
            <person name="Ovreas L."/>
            <person name="Rohde M."/>
            <person name="Galperin M.Y."/>
            <person name="Jogler C."/>
        </authorList>
    </citation>
    <scope>NUCLEOTIDE SEQUENCE [LARGE SCALE GENOMIC DNA]</scope>
    <source>
        <strain evidence="3 4">Pla123a</strain>
    </source>
</reference>
<keyword evidence="3" id="KW-0645">Protease</keyword>
<evidence type="ECO:0000259" key="2">
    <source>
        <dbReference type="Pfam" id="PF00144"/>
    </source>
</evidence>
<evidence type="ECO:0000313" key="3">
    <source>
        <dbReference type="EMBL" id="TWT77909.1"/>
    </source>
</evidence>
<comment type="caution">
    <text evidence="3">The sequence shown here is derived from an EMBL/GenBank/DDBJ whole genome shotgun (WGS) entry which is preliminary data.</text>
</comment>
<evidence type="ECO:0000256" key="1">
    <source>
        <dbReference type="SAM" id="SignalP"/>
    </source>
</evidence>
<dbReference type="EMBL" id="SJPO01000003">
    <property type="protein sequence ID" value="TWT77909.1"/>
    <property type="molecule type" value="Genomic_DNA"/>
</dbReference>
<dbReference type="InterPro" id="IPR012338">
    <property type="entry name" value="Beta-lactam/transpept-like"/>
</dbReference>